<evidence type="ECO:0000256" key="5">
    <source>
        <dbReference type="ARBA" id="ARBA00023242"/>
    </source>
</evidence>
<feature type="domain" description="Zn(2)-C6 fungal-type" evidence="7">
    <location>
        <begin position="2"/>
        <end position="32"/>
    </location>
</feature>
<dbReference type="Pfam" id="PF04082">
    <property type="entry name" value="Fungal_trans"/>
    <property type="match status" value="1"/>
</dbReference>
<feature type="region of interest" description="Disordered" evidence="6">
    <location>
        <begin position="727"/>
        <end position="780"/>
    </location>
</feature>
<dbReference type="InterPro" id="IPR007219">
    <property type="entry name" value="XnlR_reg_dom"/>
</dbReference>
<evidence type="ECO:0000313" key="8">
    <source>
        <dbReference type="EMBL" id="QUC20475.1"/>
    </source>
</evidence>
<keyword evidence="5" id="KW-0539">Nucleus</keyword>
<dbReference type="GO" id="GO:0003677">
    <property type="term" value="F:DNA binding"/>
    <property type="evidence" value="ECO:0007669"/>
    <property type="project" value="InterPro"/>
</dbReference>
<dbReference type="InterPro" id="IPR001138">
    <property type="entry name" value="Zn2Cys6_DnaBD"/>
</dbReference>
<proteinExistence type="predicted"/>
<feature type="compositionally biased region" description="Basic and acidic residues" evidence="6">
    <location>
        <begin position="92"/>
        <end position="110"/>
    </location>
</feature>
<feature type="compositionally biased region" description="Low complexity" evidence="6">
    <location>
        <begin position="755"/>
        <end position="766"/>
    </location>
</feature>
<dbReference type="KEGG" id="uvi:66065494"/>
<dbReference type="AlphaFoldDB" id="A0A8E5HSD0"/>
<comment type="subcellular location">
    <subcellularLocation>
        <location evidence="1">Nucleus</location>
    </subcellularLocation>
</comment>
<accession>A0A8E5HSD0</accession>
<reference evidence="8" key="1">
    <citation type="submission" date="2020-03" db="EMBL/GenBank/DDBJ databases">
        <title>A mixture of massive structural variations and highly conserved coding sequences in Ustilaginoidea virens genome.</title>
        <authorList>
            <person name="Zhang K."/>
            <person name="Zhao Z."/>
            <person name="Zhang Z."/>
            <person name="Li Y."/>
            <person name="Hsiang T."/>
            <person name="Sun W."/>
        </authorList>
    </citation>
    <scope>NUCLEOTIDE SEQUENCE</scope>
    <source>
        <strain evidence="8">UV-8b</strain>
    </source>
</reference>
<organism evidence="8 9">
    <name type="scientific">Ustilaginoidea virens</name>
    <name type="common">Rice false smut fungus</name>
    <name type="synonym">Villosiclava virens</name>
    <dbReference type="NCBI Taxonomy" id="1159556"/>
    <lineage>
        <taxon>Eukaryota</taxon>
        <taxon>Fungi</taxon>
        <taxon>Dikarya</taxon>
        <taxon>Ascomycota</taxon>
        <taxon>Pezizomycotina</taxon>
        <taxon>Sordariomycetes</taxon>
        <taxon>Hypocreomycetidae</taxon>
        <taxon>Hypocreales</taxon>
        <taxon>Clavicipitaceae</taxon>
        <taxon>Ustilaginoidea</taxon>
    </lineage>
</organism>
<feature type="compositionally biased region" description="Polar residues" evidence="6">
    <location>
        <begin position="743"/>
        <end position="754"/>
    </location>
</feature>
<dbReference type="Gene3D" id="4.10.240.10">
    <property type="entry name" value="Zn(2)-C6 fungal-type DNA-binding domain"/>
    <property type="match status" value="1"/>
</dbReference>
<evidence type="ECO:0000256" key="1">
    <source>
        <dbReference type="ARBA" id="ARBA00004123"/>
    </source>
</evidence>
<dbReference type="GO" id="GO:0008270">
    <property type="term" value="F:zinc ion binding"/>
    <property type="evidence" value="ECO:0007669"/>
    <property type="project" value="InterPro"/>
</dbReference>
<sequence>MNCKSCRKRKIKCSRMRPSCEACQVFQCPCIYDAVPKKRGPKTDVLEALLKRVDGLEAKLKEKNAGEHPSHTGPRASKAAGEDEGADVAEPACKKPALESRGQSDESEPRLLKSLEPCLRDYRAASVETDAFLDTYFSRFHGKPYYILDESSTRQRIQSNQLPPFLSYAIWAIASRHTPHPRGQEAAARLSDDYAERARRCINVDEPSTDCLQGLLLLSVAFIASGKDKKAYMLITSAVGMSIALELHREIDAQAQVSPVDREHRRRLFWTCYICDRFSACGSNRSPLINDHDISLRLPSWCFTSSPLAVNGEYFQPGSNLNFSPSSGKKAQGSTGILIDVTRILGKTNRYLVAGGVKGDSHFPWHSLSSLSKIRQELDLWASVAGPVFSDLHALFHRPEATIAFLSKLLYHLIHCLLYRPFLPIDLADLAGHGQHQSWQIEATKMCFWHANAIGELADAARQAGTVEWPAIVGFCISTAATVHLHGAHYTNPSTYGGDVSVFRASSDLLFLEIQLLSELHFSWATARHQSQTLQGICNAHGELVQAMAVSSSTRHSPVFHLEDFFDRYSSIGGPGGRSYRFDPAHLSMSDVVLNLTAARSGDASAAREAAALVPERQGHKRKSSCPYQSLPDARTSGQRGQPQQESLDQGLDREDVTYPAGGSSGQGIMSLSGTGFGGGLGYAPTPRSDPNSNSGSSSSSRNKSNGRSNASEAEAGYSSMFGTTATNAFSSPGSWQADDGDQQYTAQTSISCMPSSPGAKSKSGSAGTGAREEKDPFLSLLEQVAEDEQRFSGAGTDIDFFLGAGHSLFTGARSPRS</sequence>
<dbReference type="InterPro" id="IPR036864">
    <property type="entry name" value="Zn2-C6_fun-type_DNA-bd_sf"/>
</dbReference>
<dbReference type="SMART" id="SM00906">
    <property type="entry name" value="Fungal_trans"/>
    <property type="match status" value="1"/>
</dbReference>
<evidence type="ECO:0000259" key="7">
    <source>
        <dbReference type="PROSITE" id="PS50048"/>
    </source>
</evidence>
<dbReference type="PROSITE" id="PS50048">
    <property type="entry name" value="ZN2_CY6_FUNGAL_2"/>
    <property type="match status" value="1"/>
</dbReference>
<feature type="region of interest" description="Disordered" evidence="6">
    <location>
        <begin position="613"/>
        <end position="714"/>
    </location>
</feature>
<protein>
    <recommendedName>
        <fullName evidence="7">Zn(2)-C6 fungal-type domain-containing protein</fullName>
    </recommendedName>
</protein>
<evidence type="ECO:0000256" key="3">
    <source>
        <dbReference type="ARBA" id="ARBA00023015"/>
    </source>
</evidence>
<feature type="compositionally biased region" description="Low complexity" evidence="6">
    <location>
        <begin position="692"/>
        <end position="712"/>
    </location>
</feature>
<evidence type="ECO:0000256" key="2">
    <source>
        <dbReference type="ARBA" id="ARBA00022723"/>
    </source>
</evidence>
<keyword evidence="4" id="KW-0804">Transcription</keyword>
<feature type="compositionally biased region" description="Basic and acidic residues" evidence="6">
    <location>
        <begin position="60"/>
        <end position="70"/>
    </location>
</feature>
<feature type="compositionally biased region" description="Polar residues" evidence="6">
    <location>
        <begin position="636"/>
        <end position="648"/>
    </location>
</feature>
<dbReference type="GO" id="GO:0000981">
    <property type="term" value="F:DNA-binding transcription factor activity, RNA polymerase II-specific"/>
    <property type="evidence" value="ECO:0007669"/>
    <property type="project" value="InterPro"/>
</dbReference>
<dbReference type="SUPFAM" id="SSF57701">
    <property type="entry name" value="Zn2/Cys6 DNA-binding domain"/>
    <property type="match status" value="1"/>
</dbReference>
<dbReference type="EMBL" id="CP072756">
    <property type="protein sequence ID" value="QUC20475.1"/>
    <property type="molecule type" value="Genomic_DNA"/>
</dbReference>
<evidence type="ECO:0000256" key="6">
    <source>
        <dbReference type="SAM" id="MobiDB-lite"/>
    </source>
</evidence>
<dbReference type="GeneID" id="66065494"/>
<dbReference type="PANTHER" id="PTHR47338">
    <property type="entry name" value="ZN(II)2CYS6 TRANSCRIPTION FACTOR (EUROFUNG)-RELATED"/>
    <property type="match status" value="1"/>
</dbReference>
<dbReference type="PANTHER" id="PTHR47338:SF4">
    <property type="entry name" value="ZN(II)2CYS6 TRANSCRIPTION FACTOR (EUROFUNG)"/>
    <property type="match status" value="1"/>
</dbReference>
<dbReference type="Pfam" id="PF00172">
    <property type="entry name" value="Zn_clus"/>
    <property type="match status" value="1"/>
</dbReference>
<dbReference type="Proteomes" id="UP000027002">
    <property type="component" value="Chromosome 4"/>
</dbReference>
<evidence type="ECO:0000256" key="4">
    <source>
        <dbReference type="ARBA" id="ARBA00023163"/>
    </source>
</evidence>
<dbReference type="GO" id="GO:0006351">
    <property type="term" value="P:DNA-templated transcription"/>
    <property type="evidence" value="ECO:0007669"/>
    <property type="project" value="InterPro"/>
</dbReference>
<dbReference type="CDD" id="cd12148">
    <property type="entry name" value="fungal_TF_MHR"/>
    <property type="match status" value="1"/>
</dbReference>
<keyword evidence="2" id="KW-0479">Metal-binding</keyword>
<dbReference type="OrthoDB" id="5297881at2759"/>
<gene>
    <name evidence="8" type="ORF">UV8b_04716</name>
</gene>
<feature type="region of interest" description="Disordered" evidence="6">
    <location>
        <begin position="60"/>
        <end position="110"/>
    </location>
</feature>
<dbReference type="CDD" id="cd00067">
    <property type="entry name" value="GAL4"/>
    <property type="match status" value="1"/>
</dbReference>
<dbReference type="SMART" id="SM00066">
    <property type="entry name" value="GAL4"/>
    <property type="match status" value="1"/>
</dbReference>
<evidence type="ECO:0000313" key="9">
    <source>
        <dbReference type="Proteomes" id="UP000027002"/>
    </source>
</evidence>
<keyword evidence="9" id="KW-1185">Reference proteome</keyword>
<dbReference type="GO" id="GO:0005634">
    <property type="term" value="C:nucleus"/>
    <property type="evidence" value="ECO:0007669"/>
    <property type="project" value="UniProtKB-SubCell"/>
</dbReference>
<name>A0A8E5HSD0_USTVR</name>
<dbReference type="InterPro" id="IPR050815">
    <property type="entry name" value="TF_fung"/>
</dbReference>
<keyword evidence="3" id="KW-0805">Transcription regulation</keyword>
<dbReference type="RefSeq" id="XP_042998148.1">
    <property type="nucleotide sequence ID" value="XM_043142214.1"/>
</dbReference>